<evidence type="ECO:0000313" key="1">
    <source>
        <dbReference type="EMBL" id="GAA4752156.1"/>
    </source>
</evidence>
<protein>
    <recommendedName>
        <fullName evidence="3">Recombinase A</fullName>
    </recommendedName>
</protein>
<dbReference type="Proteomes" id="UP001499882">
    <property type="component" value="Unassembled WGS sequence"/>
</dbReference>
<comment type="caution">
    <text evidence="1">The sequence shown here is derived from an EMBL/GenBank/DDBJ whole genome shotgun (WGS) entry which is preliminary data.</text>
</comment>
<accession>A0ABP8ZBX6</accession>
<gene>
    <name evidence="1" type="ORF">GCM10023350_41770</name>
</gene>
<reference evidence="2" key="1">
    <citation type="journal article" date="2019" name="Int. J. Syst. Evol. Microbiol.">
        <title>The Global Catalogue of Microorganisms (GCM) 10K type strain sequencing project: providing services to taxonomists for standard genome sequencing and annotation.</title>
        <authorList>
            <consortium name="The Broad Institute Genomics Platform"/>
            <consortium name="The Broad Institute Genome Sequencing Center for Infectious Disease"/>
            <person name="Wu L."/>
            <person name="Ma J."/>
        </authorList>
    </citation>
    <scope>NUCLEOTIDE SEQUENCE [LARGE SCALE GENOMIC DNA]</scope>
    <source>
        <strain evidence="2">JCM 18532</strain>
    </source>
</reference>
<evidence type="ECO:0008006" key="3">
    <source>
        <dbReference type="Google" id="ProtNLM"/>
    </source>
</evidence>
<keyword evidence="2" id="KW-1185">Reference proteome</keyword>
<organism evidence="1 2">
    <name type="scientific">Nocardioides endophyticus</name>
    <dbReference type="NCBI Taxonomy" id="1353775"/>
    <lineage>
        <taxon>Bacteria</taxon>
        <taxon>Bacillati</taxon>
        <taxon>Actinomycetota</taxon>
        <taxon>Actinomycetes</taxon>
        <taxon>Propionibacteriales</taxon>
        <taxon>Nocardioidaceae</taxon>
        <taxon>Nocardioides</taxon>
    </lineage>
</organism>
<dbReference type="RefSeq" id="WP_345528943.1">
    <property type="nucleotide sequence ID" value="NZ_BAABKN010000027.1"/>
</dbReference>
<proteinExistence type="predicted"/>
<name>A0ABP8ZBX6_9ACTN</name>
<dbReference type="EMBL" id="BAABKN010000027">
    <property type="protein sequence ID" value="GAA4752156.1"/>
    <property type="molecule type" value="Genomic_DNA"/>
</dbReference>
<evidence type="ECO:0000313" key="2">
    <source>
        <dbReference type="Proteomes" id="UP001499882"/>
    </source>
</evidence>
<sequence>MVVRVDTPGAAVQTVEQLRTRMARMQDGTPSMPLATHPALAGLVQLRAGASYSTDSATLALALLAGPSRAGGWCAVVGVADFGAEAAVALGIDLDRTVLVPDPGEQWLEVAAALVDVATIVLVRPSGRVTPSAAEKLAARLRKRGAALVVWGEWPRCEVRLTAAEPTWAGVGHGHGHLRARRLVVEARRGTAPPRRGALWFPAEDQSYRSIESPPAVPVIESGVA</sequence>